<evidence type="ECO:0000256" key="1">
    <source>
        <dbReference type="SAM" id="MobiDB-lite"/>
    </source>
</evidence>
<evidence type="ECO:0000256" key="2">
    <source>
        <dbReference type="SAM" id="SignalP"/>
    </source>
</evidence>
<organism evidence="3">
    <name type="scientific">Ixodes ricinus</name>
    <name type="common">Common tick</name>
    <name type="synonym">Acarus ricinus</name>
    <dbReference type="NCBI Taxonomy" id="34613"/>
    <lineage>
        <taxon>Eukaryota</taxon>
        <taxon>Metazoa</taxon>
        <taxon>Ecdysozoa</taxon>
        <taxon>Arthropoda</taxon>
        <taxon>Chelicerata</taxon>
        <taxon>Arachnida</taxon>
        <taxon>Acari</taxon>
        <taxon>Parasitiformes</taxon>
        <taxon>Ixodida</taxon>
        <taxon>Ixodoidea</taxon>
        <taxon>Ixodidae</taxon>
        <taxon>Ixodinae</taxon>
        <taxon>Ixodes</taxon>
    </lineage>
</organism>
<evidence type="ECO:0000313" key="3">
    <source>
        <dbReference type="EMBL" id="JAB71116.1"/>
    </source>
</evidence>
<accession>V5ICP0</accession>
<feature type="signal peptide" evidence="2">
    <location>
        <begin position="1"/>
        <end position="19"/>
    </location>
</feature>
<feature type="region of interest" description="Disordered" evidence="1">
    <location>
        <begin position="95"/>
        <end position="118"/>
    </location>
</feature>
<keyword evidence="2" id="KW-0732">Signal</keyword>
<feature type="chain" id="PRO_5004736642" evidence="2">
    <location>
        <begin position="20"/>
        <end position="118"/>
    </location>
</feature>
<dbReference type="EMBL" id="GANP01013352">
    <property type="protein sequence ID" value="JAB71116.1"/>
    <property type="molecule type" value="mRNA"/>
</dbReference>
<proteinExistence type="evidence at transcript level"/>
<dbReference type="AlphaFoldDB" id="V5ICP0"/>
<reference evidence="3" key="1">
    <citation type="journal article" date="2015" name="Sci. Rep.">
        <title>Tissue- and time-dependent transcription in Ixodes ricinus salivary glands and midguts when blood feeding on the vertebrate host.</title>
        <authorList>
            <person name="Kotsyfakis M."/>
            <person name="Schwarz A."/>
            <person name="Erhart J."/>
            <person name="Ribeiro J.M."/>
        </authorList>
    </citation>
    <scope>NUCLEOTIDE SEQUENCE</scope>
    <source>
        <tissue evidence="3">Salivary gland and midgut</tissue>
    </source>
</reference>
<name>V5ICP0_IXORI</name>
<sequence length="118" mass="12738">MKAILAVTCVFSAVVLHFGTPPKKNVEAPHPTTQCAPDATLKTTYHFNNGTRKCEPEVGCANGGTGLPDRRRLQKTLSVRNIRIEWLILPATVGDQAPPHSGDDFSCSDLKTLPLQGT</sequence>
<protein>
    <submittedName>
        <fullName evidence="3">Putative kun-6</fullName>
    </submittedName>
</protein>